<accession>S7THH7</accession>
<reference evidence="1 2" key="1">
    <citation type="journal article" date="2013" name="Genome Announc.">
        <title>Draft genome sequences for three mercury-methylating, sulfate-reducing bacteria.</title>
        <authorList>
            <person name="Brown S.D."/>
            <person name="Hurt R.A.Jr."/>
            <person name="Gilmour C.C."/>
            <person name="Elias D.A."/>
        </authorList>
    </citation>
    <scope>NUCLEOTIDE SEQUENCE [LARGE SCALE GENOMIC DNA]</scope>
    <source>
        <strain evidence="1 2">DSM 16529</strain>
    </source>
</reference>
<evidence type="ECO:0000313" key="1">
    <source>
        <dbReference type="EMBL" id="EPR36256.1"/>
    </source>
</evidence>
<comment type="caution">
    <text evidence="1">The sequence shown here is derived from an EMBL/GenBank/DDBJ whole genome shotgun (WGS) entry which is preliminary data.</text>
</comment>
<keyword evidence="2" id="KW-1185">Reference proteome</keyword>
<evidence type="ECO:0000313" key="2">
    <source>
        <dbReference type="Proteomes" id="UP000014975"/>
    </source>
</evidence>
<organism evidence="1 2">
    <name type="scientific">Alkalidesulfovibrio alkalitolerans DSM 16529</name>
    <dbReference type="NCBI Taxonomy" id="1121439"/>
    <lineage>
        <taxon>Bacteria</taxon>
        <taxon>Pseudomonadati</taxon>
        <taxon>Thermodesulfobacteriota</taxon>
        <taxon>Desulfovibrionia</taxon>
        <taxon>Desulfovibrionales</taxon>
        <taxon>Desulfovibrionaceae</taxon>
        <taxon>Alkalidesulfovibrio</taxon>
    </lineage>
</organism>
<name>S7THH7_9BACT</name>
<dbReference type="AlphaFoldDB" id="S7THH7"/>
<dbReference type="Proteomes" id="UP000014975">
    <property type="component" value="Unassembled WGS sequence"/>
</dbReference>
<protein>
    <submittedName>
        <fullName evidence="1">Uncharacterized protein</fullName>
    </submittedName>
</protein>
<dbReference type="EMBL" id="ATHI01000001">
    <property type="protein sequence ID" value="EPR36256.1"/>
    <property type="molecule type" value="Genomic_DNA"/>
</dbReference>
<proteinExistence type="predicted"/>
<dbReference type="RefSeq" id="WP_020885670.1">
    <property type="nucleotide sequence ID" value="NZ_ATHI01000001.1"/>
</dbReference>
<sequence length="49" mass="5543">MDFARRIAEYDLMRAYAWWRGLPGLVRGMVVQQEGQTLSAFACTDAPHG</sequence>
<gene>
    <name evidence="1" type="ORF">dsat_1784</name>
</gene>
<dbReference type="PATRIC" id="fig|1121439.3.peg.168"/>